<dbReference type="Pfam" id="PF06013">
    <property type="entry name" value="WXG100"/>
    <property type="match status" value="1"/>
</dbReference>
<evidence type="ECO:0008006" key="3">
    <source>
        <dbReference type="Google" id="ProtNLM"/>
    </source>
</evidence>
<reference evidence="1" key="1">
    <citation type="submission" date="2023-03" db="EMBL/GenBank/DDBJ databases">
        <title>Actinoallomurus iriomotensis NBRC 103684.</title>
        <authorList>
            <person name="Ichikawa N."/>
            <person name="Sato H."/>
            <person name="Tonouchi N."/>
        </authorList>
    </citation>
    <scope>NUCLEOTIDE SEQUENCE</scope>
    <source>
        <strain evidence="1">NBRC 103684</strain>
    </source>
</reference>
<dbReference type="RefSeq" id="WP_285584989.1">
    <property type="nucleotide sequence ID" value="NZ_BSTK01000033.1"/>
</dbReference>
<comment type="caution">
    <text evidence="1">The sequence shown here is derived from an EMBL/GenBank/DDBJ whole genome shotgun (WGS) entry which is preliminary data.</text>
</comment>
<dbReference type="InterPro" id="IPR010310">
    <property type="entry name" value="T7SS_ESAT-6-like"/>
</dbReference>
<dbReference type="AlphaFoldDB" id="A0A9W6W0S7"/>
<evidence type="ECO:0000313" key="1">
    <source>
        <dbReference type="EMBL" id="GLY92648.1"/>
    </source>
</evidence>
<organism evidence="1 2">
    <name type="scientific">Actinoallomurus iriomotensis</name>
    <dbReference type="NCBI Taxonomy" id="478107"/>
    <lineage>
        <taxon>Bacteria</taxon>
        <taxon>Bacillati</taxon>
        <taxon>Actinomycetota</taxon>
        <taxon>Actinomycetes</taxon>
        <taxon>Streptosporangiales</taxon>
        <taxon>Thermomonosporaceae</taxon>
        <taxon>Actinoallomurus</taxon>
    </lineage>
</organism>
<protein>
    <recommendedName>
        <fullName evidence="3">WXG100 family type VII secretion target</fullName>
    </recommendedName>
</protein>
<dbReference type="Proteomes" id="UP001165074">
    <property type="component" value="Unassembled WGS sequence"/>
</dbReference>
<evidence type="ECO:0000313" key="2">
    <source>
        <dbReference type="Proteomes" id="UP001165074"/>
    </source>
</evidence>
<proteinExistence type="predicted"/>
<name>A0A9W6W0S7_9ACTN</name>
<keyword evidence="2" id="KW-1185">Reference proteome</keyword>
<accession>A0A9W6W0S7</accession>
<gene>
    <name evidence="1" type="ORF">Airi02_105760</name>
</gene>
<dbReference type="Gene3D" id="1.10.287.1060">
    <property type="entry name" value="ESAT-6-like"/>
    <property type="match status" value="1"/>
</dbReference>
<dbReference type="EMBL" id="BSTK01000033">
    <property type="protein sequence ID" value="GLY92648.1"/>
    <property type="molecule type" value="Genomic_DNA"/>
</dbReference>
<dbReference type="InterPro" id="IPR036689">
    <property type="entry name" value="ESAT-6-like_sf"/>
</dbReference>
<dbReference type="SUPFAM" id="SSF140453">
    <property type="entry name" value="EsxAB dimer-like"/>
    <property type="match status" value="1"/>
</dbReference>
<sequence>MADIDGSEIYVGEGLGAAGGWINGRAAEIAGELETLKGKLAPLQDTWNKSQAADYYQGLQQEWNIAAEGLFGPEGVLGQIAHAMNVNWGNYTDAEWANIQTWKH</sequence>